<dbReference type="Proteomes" id="UP000749293">
    <property type="component" value="Unassembled WGS sequence"/>
</dbReference>
<sequence>MTVQKKSVASGPEKVWASLLTNINYLPGILTLHDSLQRAGTAYPFIALTSPSLPREAHAALASRGIRTLPVPHLAPTRTHDYGNDARFVDSWTKLAVFGLTQFRRVTLLDCDMLIRPGGCGIDRLMNTPLPGDMVFAASPACTCNPYGKPHYPPSWVPANCAYTPQHARPDAAQRLAPGRGPLGRLNSGTVVLEPSVAVYREILAMLEREETARMTFPDQDLLADLYPDRWVVLPYVFNALKSMRREGVHRHIWRDDEVRIVHYILSPKPWDEMDAHGRWTGEDETHKWWVDATLKRRADERVRGIYDGY</sequence>
<dbReference type="InterPro" id="IPR029044">
    <property type="entry name" value="Nucleotide-diphossugar_trans"/>
</dbReference>
<dbReference type="InterPro" id="IPR002495">
    <property type="entry name" value="Glyco_trans_8"/>
</dbReference>
<comment type="caution">
    <text evidence="1">The sequence shown here is derived from an EMBL/GenBank/DDBJ whole genome shotgun (WGS) entry which is preliminary data.</text>
</comment>
<name>A0A9P5D582_9HYPO</name>
<gene>
    <name evidence="1" type="ORF">GMORB2_4957</name>
</gene>
<dbReference type="EMBL" id="JAANYQ010000004">
    <property type="protein sequence ID" value="KAF4124291.1"/>
    <property type="molecule type" value="Genomic_DNA"/>
</dbReference>
<dbReference type="OrthoDB" id="2014201at2759"/>
<dbReference type="GO" id="GO:0016757">
    <property type="term" value="F:glycosyltransferase activity"/>
    <property type="evidence" value="ECO:0007669"/>
    <property type="project" value="InterPro"/>
</dbReference>
<protein>
    <submittedName>
        <fullName evidence="1">Glycosyl transferase family</fullName>
    </submittedName>
</protein>
<dbReference type="SUPFAM" id="SSF53448">
    <property type="entry name" value="Nucleotide-diphospho-sugar transferases"/>
    <property type="match status" value="1"/>
</dbReference>
<dbReference type="Pfam" id="PF01501">
    <property type="entry name" value="Glyco_transf_8"/>
    <property type="match status" value="1"/>
</dbReference>
<keyword evidence="2" id="KW-1185">Reference proteome</keyword>
<dbReference type="GeneID" id="55971185"/>
<dbReference type="PANTHER" id="PTHR11183">
    <property type="entry name" value="GLYCOGENIN SUBFAMILY MEMBER"/>
    <property type="match status" value="1"/>
</dbReference>
<accession>A0A9P5D582</accession>
<dbReference type="InterPro" id="IPR050587">
    <property type="entry name" value="GNT1/Glycosyltrans_8"/>
</dbReference>
<organism evidence="1 2">
    <name type="scientific">Geosmithia morbida</name>
    <dbReference type="NCBI Taxonomy" id="1094350"/>
    <lineage>
        <taxon>Eukaryota</taxon>
        <taxon>Fungi</taxon>
        <taxon>Dikarya</taxon>
        <taxon>Ascomycota</taxon>
        <taxon>Pezizomycotina</taxon>
        <taxon>Sordariomycetes</taxon>
        <taxon>Hypocreomycetidae</taxon>
        <taxon>Hypocreales</taxon>
        <taxon>Bionectriaceae</taxon>
        <taxon>Geosmithia</taxon>
    </lineage>
</organism>
<dbReference type="Gene3D" id="3.90.550.10">
    <property type="entry name" value="Spore Coat Polysaccharide Biosynthesis Protein SpsA, Chain A"/>
    <property type="match status" value="1"/>
</dbReference>
<keyword evidence="1" id="KW-0808">Transferase</keyword>
<proteinExistence type="predicted"/>
<evidence type="ECO:0000313" key="1">
    <source>
        <dbReference type="EMBL" id="KAF4124291.1"/>
    </source>
</evidence>
<dbReference type="AlphaFoldDB" id="A0A9P5D582"/>
<reference evidence="1" key="1">
    <citation type="submission" date="2020-03" db="EMBL/GenBank/DDBJ databases">
        <title>Site-based positive gene gene selection in Geosmithia morbida across the United States reveals a broad range of putative effectors and factors for local host and environmental adapation.</title>
        <authorList>
            <person name="Onufrak A."/>
            <person name="Murdoch R.W."/>
            <person name="Gazis R."/>
            <person name="Huff M."/>
            <person name="Staton M."/>
            <person name="Klingeman W."/>
            <person name="Hadziabdic D."/>
        </authorList>
    </citation>
    <scope>NUCLEOTIDE SEQUENCE</scope>
    <source>
        <strain evidence="1">1262</strain>
    </source>
</reference>
<evidence type="ECO:0000313" key="2">
    <source>
        <dbReference type="Proteomes" id="UP000749293"/>
    </source>
</evidence>
<dbReference type="RefSeq" id="XP_035322943.1">
    <property type="nucleotide sequence ID" value="XM_035466931.1"/>
</dbReference>